<feature type="coiled-coil region" evidence="1">
    <location>
        <begin position="4"/>
        <end position="31"/>
    </location>
</feature>
<sequence length="187" mass="22215">MLTKQNFKKLKKEAKHEIKWIEQEYEQLQQKDASSQLKKHDLWDEEEIHRLTYDRKDRKYASWTIELCSIIEQWLLRLYEQTYQKTFNSVQLMKTPAYRSLSNIEILQAELKSQHIAVKPGAENDDDELAKVFKARNKLIHSNFSFASIVGQDSNAEQTLEWILNTVKQYRKHLKYEIPVLSNAKTG</sequence>
<dbReference type="Proteomes" id="UP001254832">
    <property type="component" value="Unassembled WGS sequence"/>
</dbReference>
<dbReference type="AlphaFoldDB" id="A0AAP5LR89"/>
<evidence type="ECO:0000313" key="3">
    <source>
        <dbReference type="Proteomes" id="UP001254832"/>
    </source>
</evidence>
<organism evidence="2 3">
    <name type="scientific">Paenibacillus amylolyticus</name>
    <dbReference type="NCBI Taxonomy" id="1451"/>
    <lineage>
        <taxon>Bacteria</taxon>
        <taxon>Bacillati</taxon>
        <taxon>Bacillota</taxon>
        <taxon>Bacilli</taxon>
        <taxon>Bacillales</taxon>
        <taxon>Paenibacillaceae</taxon>
        <taxon>Paenibacillus</taxon>
    </lineage>
</organism>
<dbReference type="RefSeq" id="WP_310140115.1">
    <property type="nucleotide sequence ID" value="NZ_JAVDTR010000006.1"/>
</dbReference>
<evidence type="ECO:0000313" key="2">
    <source>
        <dbReference type="EMBL" id="MDR6724189.1"/>
    </source>
</evidence>
<accession>A0AAP5LR89</accession>
<reference evidence="2" key="1">
    <citation type="submission" date="2023-07" db="EMBL/GenBank/DDBJ databases">
        <title>Sorghum-associated microbial communities from plants grown in Nebraska, USA.</title>
        <authorList>
            <person name="Schachtman D."/>
        </authorList>
    </citation>
    <scope>NUCLEOTIDE SEQUENCE</scope>
    <source>
        <strain evidence="2">BE80</strain>
    </source>
</reference>
<protein>
    <submittedName>
        <fullName evidence="2">Ribosome-binding ATPase YchF (GTP1/OBG family)</fullName>
    </submittedName>
</protein>
<comment type="caution">
    <text evidence="2">The sequence shown here is derived from an EMBL/GenBank/DDBJ whole genome shotgun (WGS) entry which is preliminary data.</text>
</comment>
<dbReference type="EMBL" id="JAVDTR010000006">
    <property type="protein sequence ID" value="MDR6724189.1"/>
    <property type="molecule type" value="Genomic_DNA"/>
</dbReference>
<name>A0AAP5LR89_PAEAM</name>
<gene>
    <name evidence="2" type="ORF">J2W91_002651</name>
</gene>
<evidence type="ECO:0000256" key="1">
    <source>
        <dbReference type="SAM" id="Coils"/>
    </source>
</evidence>
<proteinExistence type="predicted"/>
<keyword evidence="1" id="KW-0175">Coiled coil</keyword>